<dbReference type="EMBL" id="CAJNOW010008192">
    <property type="protein sequence ID" value="CAF1530631.1"/>
    <property type="molecule type" value="Genomic_DNA"/>
</dbReference>
<dbReference type="Pfam" id="PF00120">
    <property type="entry name" value="Gln-synt_C"/>
    <property type="match status" value="1"/>
</dbReference>
<dbReference type="InterPro" id="IPR036380">
    <property type="entry name" value="Isochorismatase-like_sf"/>
</dbReference>
<evidence type="ECO:0000256" key="2">
    <source>
        <dbReference type="ARBA" id="ARBA00022598"/>
    </source>
</evidence>
<accession>A0A815VAY5</accession>
<dbReference type="Pfam" id="PF00857">
    <property type="entry name" value="Isochorismatase"/>
    <property type="match status" value="1"/>
</dbReference>
<dbReference type="Proteomes" id="UP000663834">
    <property type="component" value="Unassembled WGS sequence"/>
</dbReference>
<evidence type="ECO:0000313" key="9">
    <source>
        <dbReference type="EMBL" id="CAF1530631.1"/>
    </source>
</evidence>
<dbReference type="OrthoDB" id="77835at2759"/>
<dbReference type="Gene3D" id="3.30.590.10">
    <property type="entry name" value="Glutamine synthetase/guanido kinase, catalytic domain"/>
    <property type="match status" value="1"/>
</dbReference>
<dbReference type="EMBL" id="CAJNOV010011967">
    <property type="protein sequence ID" value="CAF1471802.1"/>
    <property type="molecule type" value="Genomic_DNA"/>
</dbReference>
<dbReference type="Proteomes" id="UP000663855">
    <property type="component" value="Unassembled WGS sequence"/>
</dbReference>
<dbReference type="AlphaFoldDB" id="A0A815VAY5"/>
<dbReference type="Pfam" id="PF16952">
    <property type="entry name" value="Gln-synt_N_2"/>
    <property type="match status" value="1"/>
</dbReference>
<dbReference type="InterPro" id="IPR036651">
    <property type="entry name" value="Gln_synt_N_sf"/>
</dbReference>
<dbReference type="SMART" id="SM01230">
    <property type="entry name" value="Gln-synt_C"/>
    <property type="match status" value="1"/>
</dbReference>
<dbReference type="PANTHER" id="PTHR43785">
    <property type="entry name" value="GAMMA-GLUTAMYLPUTRESCINE SYNTHETASE"/>
    <property type="match status" value="1"/>
</dbReference>
<dbReference type="SUPFAM" id="SSF55931">
    <property type="entry name" value="Glutamine synthetase/guanido kinase"/>
    <property type="match status" value="1"/>
</dbReference>
<name>A0A815VAY5_9BILA</name>
<dbReference type="GO" id="GO:0004356">
    <property type="term" value="F:glutamine synthetase activity"/>
    <property type="evidence" value="ECO:0007669"/>
    <property type="project" value="InterPro"/>
</dbReference>
<dbReference type="EMBL" id="CAJOBH010007519">
    <property type="protein sequence ID" value="CAF4086580.1"/>
    <property type="molecule type" value="Genomic_DNA"/>
</dbReference>
<dbReference type="InterPro" id="IPR000868">
    <property type="entry name" value="Isochorismatase-like_dom"/>
</dbReference>
<dbReference type="SUPFAM" id="SSF52499">
    <property type="entry name" value="Isochorismatase-like hydrolases"/>
    <property type="match status" value="1"/>
</dbReference>
<evidence type="ECO:0000313" key="12">
    <source>
        <dbReference type="Proteomes" id="UP000663834"/>
    </source>
</evidence>
<gene>
    <name evidence="11" type="ORF">BYL167_LOCUS18370</name>
    <name evidence="8" type="ORF">CJN711_LOCUS25694</name>
    <name evidence="10" type="ORF">GIL414_LOCUS14993</name>
    <name evidence="9" type="ORF">KQP761_LOCUS16266</name>
</gene>
<evidence type="ECO:0000313" key="10">
    <source>
        <dbReference type="EMBL" id="CAF4061541.1"/>
    </source>
</evidence>
<reference evidence="9" key="1">
    <citation type="submission" date="2021-02" db="EMBL/GenBank/DDBJ databases">
        <authorList>
            <person name="Nowell W R."/>
        </authorList>
    </citation>
    <scope>NUCLEOTIDE SEQUENCE</scope>
</reference>
<evidence type="ECO:0000259" key="7">
    <source>
        <dbReference type="PROSITE" id="PS51987"/>
    </source>
</evidence>
<dbReference type="CDD" id="cd00431">
    <property type="entry name" value="cysteine_hydrolases"/>
    <property type="match status" value="1"/>
</dbReference>
<evidence type="ECO:0000256" key="4">
    <source>
        <dbReference type="ARBA" id="ARBA00022840"/>
    </source>
</evidence>
<dbReference type="Gene3D" id="3.10.20.70">
    <property type="entry name" value="Glutamine synthetase, N-terminal domain"/>
    <property type="match status" value="1"/>
</dbReference>
<feature type="domain" description="GS catalytic" evidence="7">
    <location>
        <begin position="327"/>
        <end position="663"/>
    </location>
</feature>
<keyword evidence="2" id="KW-0436">Ligase</keyword>
<sequence>MAMYQTRLTSIVPCKTAILLVDVQNSEISMEHQQKTPWYYQQITEICIPNMIHLLEIGRQLGIEIMYTTIESLTRNGRDRSLDHKLSNIFIPKGSFEANVISSVAPGEDDIWLKKTSSGVFNSTNIDYVLRNLDVEFLVIMGFLTDQCVDMAVRDAADKGYQVICISDACTTHTQERHENALRAFGGYCRIMTTAEFVQEVQNKKQYNNGQQKNSSLSIVSSLQPTKLTMIVTTDLTGITRGRAVPTECIDDYWSTGCGWVPANSALTPQDIVADSNPWGSHGDVRLLPDRRSRVQIKNGPDPKAPIFDFIHSDIIETDGKGWDSCPRRLLRQEIERYHDLLGIKIKAAFEHEFILIGRQSMSDLPAFSLRAHRHVADFGEWLVAALQSADVEPEMFLPEYGRSQYEITCRPTDGVAAADRAVNVREITRDIARQMNLHASFSPQPHVGATSSGVHLHLSIQDLDGKSIMYEKGRRYDLSELGEHWAAGVLHHLPALCALTAPTPVSYMRLKPHHWSSAYACLGYRNREAAIRICPTVSLGYRSIADQYNLEYRPLDATASPHLSLAAILIAGRLGIQQKLSLKAVTDIDPHELSDDERKNRSITSLPSNLFDALNMLTNDNDFIQELPKSLIDTYLVMKKHELKITSELSEKALCEQYARIY</sequence>
<comment type="similarity">
    <text evidence="1">Belongs to the isochorismatase family.</text>
</comment>
<evidence type="ECO:0000256" key="1">
    <source>
        <dbReference type="ARBA" id="ARBA00006336"/>
    </source>
</evidence>
<protein>
    <recommendedName>
        <fullName evidence="7">GS catalytic domain-containing protein</fullName>
    </recommendedName>
</protein>
<proteinExistence type="inferred from homology"/>
<comment type="similarity">
    <text evidence="5 6">Belongs to the glutamine synthetase family.</text>
</comment>
<evidence type="ECO:0000256" key="3">
    <source>
        <dbReference type="ARBA" id="ARBA00022741"/>
    </source>
</evidence>
<dbReference type="InterPro" id="IPR014746">
    <property type="entry name" value="Gln_synth/guanido_kin_cat_dom"/>
</dbReference>
<dbReference type="GO" id="GO:0006542">
    <property type="term" value="P:glutamine biosynthetic process"/>
    <property type="evidence" value="ECO:0007669"/>
    <property type="project" value="InterPro"/>
</dbReference>
<dbReference type="GO" id="GO:0005524">
    <property type="term" value="F:ATP binding"/>
    <property type="evidence" value="ECO:0007669"/>
    <property type="project" value="UniProtKB-KW"/>
</dbReference>
<evidence type="ECO:0000256" key="6">
    <source>
        <dbReference type="RuleBase" id="RU000384"/>
    </source>
</evidence>
<dbReference type="InterPro" id="IPR008147">
    <property type="entry name" value="Gln_synt_N"/>
</dbReference>
<evidence type="ECO:0000313" key="8">
    <source>
        <dbReference type="EMBL" id="CAF1471802.1"/>
    </source>
</evidence>
<dbReference type="EMBL" id="CAJOBJ010006479">
    <property type="protein sequence ID" value="CAF4061541.1"/>
    <property type="molecule type" value="Genomic_DNA"/>
</dbReference>
<comment type="caution">
    <text evidence="9">The sequence shown here is derived from an EMBL/GenBank/DDBJ whole genome shotgun (WGS) entry which is preliminary data.</text>
</comment>
<dbReference type="PROSITE" id="PS51987">
    <property type="entry name" value="GS_CATALYTIC"/>
    <property type="match status" value="1"/>
</dbReference>
<evidence type="ECO:0000313" key="11">
    <source>
        <dbReference type="EMBL" id="CAF4086580.1"/>
    </source>
</evidence>
<keyword evidence="4" id="KW-0067">ATP-binding</keyword>
<dbReference type="Proteomes" id="UP000681720">
    <property type="component" value="Unassembled WGS sequence"/>
</dbReference>
<dbReference type="PANTHER" id="PTHR43785:SF12">
    <property type="entry name" value="TYPE-1 GLUTAMINE SYNTHETASE 2"/>
    <property type="match status" value="1"/>
</dbReference>
<evidence type="ECO:0000256" key="5">
    <source>
        <dbReference type="PROSITE-ProRule" id="PRU01331"/>
    </source>
</evidence>
<dbReference type="InterPro" id="IPR008146">
    <property type="entry name" value="Gln_synth_cat_dom"/>
</dbReference>
<organism evidence="9 12">
    <name type="scientific">Rotaria magnacalcarata</name>
    <dbReference type="NCBI Taxonomy" id="392030"/>
    <lineage>
        <taxon>Eukaryota</taxon>
        <taxon>Metazoa</taxon>
        <taxon>Spiralia</taxon>
        <taxon>Gnathifera</taxon>
        <taxon>Rotifera</taxon>
        <taxon>Eurotatoria</taxon>
        <taxon>Bdelloidea</taxon>
        <taxon>Philodinida</taxon>
        <taxon>Philodinidae</taxon>
        <taxon>Rotaria</taxon>
    </lineage>
</organism>
<dbReference type="Proteomes" id="UP000681967">
    <property type="component" value="Unassembled WGS sequence"/>
</dbReference>
<keyword evidence="3" id="KW-0547">Nucleotide-binding</keyword>
<dbReference type="Gene3D" id="3.40.50.850">
    <property type="entry name" value="Isochorismatase-like"/>
    <property type="match status" value="1"/>
</dbReference>